<gene>
    <name evidence="4" type="ORF">V5N11_026646</name>
</gene>
<feature type="region of interest" description="Disordered" evidence="2">
    <location>
        <begin position="336"/>
        <end position="418"/>
    </location>
</feature>
<dbReference type="AlphaFoldDB" id="A0ABD1AJ79"/>
<dbReference type="SUPFAM" id="SSF57889">
    <property type="entry name" value="Cysteine-rich domain"/>
    <property type="match status" value="3"/>
</dbReference>
<protein>
    <submittedName>
        <fullName evidence="4">Protein VACUOLELESS GAMETOPHYTES</fullName>
    </submittedName>
</protein>
<dbReference type="PANTHER" id="PTHR46288:SF80">
    <property type="entry name" value="CYSTEINE_HISTIDINE-RICH C1 DOMAIN FAMILY PROTEIN"/>
    <property type="match status" value="1"/>
</dbReference>
<name>A0ABD1AJ79_CARAN</name>
<feature type="domain" description="DC1" evidence="3">
    <location>
        <begin position="15"/>
        <end position="58"/>
    </location>
</feature>
<evidence type="ECO:0000313" key="5">
    <source>
        <dbReference type="Proteomes" id="UP001558713"/>
    </source>
</evidence>
<feature type="domain" description="DC1" evidence="3">
    <location>
        <begin position="125"/>
        <end position="175"/>
    </location>
</feature>
<dbReference type="InterPro" id="IPR004146">
    <property type="entry name" value="DC1"/>
</dbReference>
<evidence type="ECO:0000256" key="2">
    <source>
        <dbReference type="SAM" id="MobiDB-lite"/>
    </source>
</evidence>
<feature type="compositionally biased region" description="Low complexity" evidence="2">
    <location>
        <begin position="212"/>
        <end position="227"/>
    </location>
</feature>
<keyword evidence="1" id="KW-0677">Repeat</keyword>
<dbReference type="InterPro" id="IPR046349">
    <property type="entry name" value="C1-like_sf"/>
</dbReference>
<feature type="domain" description="DC1" evidence="3">
    <location>
        <begin position="68"/>
        <end position="116"/>
    </location>
</feature>
<sequence>MGKPTSQNTSFINHFSHPHRLQLTPSSSSPPCSACKLAGGNGRSYSCRPCNFSLHESCSKMKQVIKHPSHPSHNLNLLVAPVYDGGCFNCDACGVNGTGFSYQCSHCDFDIHALCAYKPLSIIHKSHPQHDLKLAFYSPYGANKGFSCDICLQIGKNQWLYRCILCEFDAHVGCVTAASPPPQPHLQHSTSAPTPHTHHARHPQHRNSLPGSNRPRPMPMSRPNRPMTENVAAYGPRRQNNLDYNAQVGPIGPNEVIGSMGESFGQGSMDGSGYDGSSVGNEEFDVEVNLEVEYEGDVYEGDVGCGVPTGETNEDEDEEDDVVAYGDDYVAACSESEFGGSSDARSQCNDISDADLYPVDNTQGPVRMNQNSGGGRNLNLNLNGPTPGSKNMVLNGPRGRSQGSKSPVQSPRGPQTRRVANVRNNVMGRASGPVSVRVNRLRQPLELVGPQGFNGPSGGPSNVVDSGGNNNNNYNEVDGTNMYVGEDNVGYNDSYGDEYVGGDGDCDFEAGGDDGYGQDYDENDFESYSDFTGGSESMYGGDESYGTMDDSQYSGLNDEPNNQYLPMVGPTGGPGINNQIQYGQTGRPRNMGMNGRGGATNMNRYGNNQYRSNGGPYRVNGRPNMMNGGSIGPNGSNGLGNVMMNAMVQSLTGGFAMNMLNGGGGDVNGGTGDGGVSSILGGLFGGESGDQTDLQF</sequence>
<dbReference type="EMBL" id="JBANAX010000546">
    <property type="protein sequence ID" value="KAL1204149.1"/>
    <property type="molecule type" value="Genomic_DNA"/>
</dbReference>
<organism evidence="4 5">
    <name type="scientific">Cardamine amara subsp. amara</name>
    <dbReference type="NCBI Taxonomy" id="228776"/>
    <lineage>
        <taxon>Eukaryota</taxon>
        <taxon>Viridiplantae</taxon>
        <taxon>Streptophyta</taxon>
        <taxon>Embryophyta</taxon>
        <taxon>Tracheophyta</taxon>
        <taxon>Spermatophyta</taxon>
        <taxon>Magnoliopsida</taxon>
        <taxon>eudicotyledons</taxon>
        <taxon>Gunneridae</taxon>
        <taxon>Pentapetalae</taxon>
        <taxon>rosids</taxon>
        <taxon>malvids</taxon>
        <taxon>Brassicales</taxon>
        <taxon>Brassicaceae</taxon>
        <taxon>Cardamineae</taxon>
        <taxon>Cardamine</taxon>
    </lineage>
</organism>
<feature type="region of interest" description="Disordered" evidence="2">
    <location>
        <begin position="180"/>
        <end position="229"/>
    </location>
</feature>
<feature type="compositionally biased region" description="Polar residues" evidence="2">
    <location>
        <begin position="401"/>
        <end position="413"/>
    </location>
</feature>
<evidence type="ECO:0000256" key="1">
    <source>
        <dbReference type="ARBA" id="ARBA00022737"/>
    </source>
</evidence>
<comment type="caution">
    <text evidence="4">The sequence shown here is derived from an EMBL/GenBank/DDBJ whole genome shotgun (WGS) entry which is preliminary data.</text>
</comment>
<dbReference type="PANTHER" id="PTHR46288">
    <property type="entry name" value="PHORBOL-ESTER/DAG-TYPE DOMAIN-CONTAINING PROTEIN"/>
    <property type="match status" value="1"/>
</dbReference>
<dbReference type="Pfam" id="PF03107">
    <property type="entry name" value="C1_2"/>
    <property type="match status" value="3"/>
</dbReference>
<proteinExistence type="predicted"/>
<reference evidence="4 5" key="1">
    <citation type="submission" date="2024-04" db="EMBL/GenBank/DDBJ databases">
        <title>Genome assembly C_amara_ONT_v2.</title>
        <authorList>
            <person name="Yant L."/>
            <person name="Moore C."/>
            <person name="Slenker M."/>
        </authorList>
    </citation>
    <scope>NUCLEOTIDE SEQUENCE [LARGE SCALE GENOMIC DNA]</scope>
    <source>
        <tissue evidence="4">Leaf</tissue>
    </source>
</reference>
<feature type="compositionally biased region" description="Basic residues" evidence="2">
    <location>
        <begin position="196"/>
        <end position="205"/>
    </location>
</feature>
<evidence type="ECO:0000259" key="3">
    <source>
        <dbReference type="Pfam" id="PF03107"/>
    </source>
</evidence>
<dbReference type="Proteomes" id="UP001558713">
    <property type="component" value="Unassembled WGS sequence"/>
</dbReference>
<evidence type="ECO:0000313" key="4">
    <source>
        <dbReference type="EMBL" id="KAL1204149.1"/>
    </source>
</evidence>
<accession>A0ABD1AJ79</accession>
<keyword evidence="5" id="KW-1185">Reference proteome</keyword>